<dbReference type="Proteomes" id="UP000291343">
    <property type="component" value="Unassembled WGS sequence"/>
</dbReference>
<name>A0A482WS52_LAOST</name>
<accession>A0A482WS52</accession>
<evidence type="ECO:0000313" key="3">
    <source>
        <dbReference type="EMBL" id="RZF36096.1"/>
    </source>
</evidence>
<evidence type="ECO:0000313" key="4">
    <source>
        <dbReference type="Proteomes" id="UP000291343"/>
    </source>
</evidence>
<sequence>MSFLLKCLGGTPTNSSTELDSEDFLNVYFLPSTLVLESDLLGEDGILLDNGTLNRKADVETALSTMNFHRSMINKYLCRNYLANEILSEVDRSDIKADRLGIAAKTSHPSSRILLKNSPIDQNELLDDEGSDHYKKWLAKSSIFEDIYKHHTASSDEDQEGSASNMQQLYESGDITGYAVQSDTKEKQASQTHIPDHHVHHLDHDHGHYHHGHDEEKGLALKDLFDLALTALAFLAFGTFVLNLILTCFSVQPPAVVMQMNGGGDGGDDSRFTRVKRDSPVINVDYLNQVSYSVVKSLDALATLQQNQSKQQEHCLRLSICESNRFARELSSQQQVWVPVWSFGLSWISGKMRGKSESMLEYLRAIILGMGRAQCERIYSQCKQKM</sequence>
<feature type="compositionally biased region" description="Basic and acidic residues" evidence="1">
    <location>
        <begin position="183"/>
        <end position="213"/>
    </location>
</feature>
<keyword evidence="2" id="KW-0472">Membrane</keyword>
<organism evidence="3 4">
    <name type="scientific">Laodelphax striatellus</name>
    <name type="common">Small brown planthopper</name>
    <name type="synonym">Delphax striatella</name>
    <dbReference type="NCBI Taxonomy" id="195883"/>
    <lineage>
        <taxon>Eukaryota</taxon>
        <taxon>Metazoa</taxon>
        <taxon>Ecdysozoa</taxon>
        <taxon>Arthropoda</taxon>
        <taxon>Hexapoda</taxon>
        <taxon>Insecta</taxon>
        <taxon>Pterygota</taxon>
        <taxon>Neoptera</taxon>
        <taxon>Paraneoptera</taxon>
        <taxon>Hemiptera</taxon>
        <taxon>Auchenorrhyncha</taxon>
        <taxon>Fulgoroidea</taxon>
        <taxon>Delphacidae</taxon>
        <taxon>Criomorphinae</taxon>
        <taxon>Laodelphax</taxon>
    </lineage>
</organism>
<gene>
    <name evidence="3" type="ORF">LSTR_LSTR010507</name>
</gene>
<feature type="region of interest" description="Disordered" evidence="1">
    <location>
        <begin position="181"/>
        <end position="213"/>
    </location>
</feature>
<keyword evidence="2" id="KW-0812">Transmembrane</keyword>
<evidence type="ECO:0000256" key="2">
    <source>
        <dbReference type="SAM" id="Phobius"/>
    </source>
</evidence>
<dbReference type="AlphaFoldDB" id="A0A482WS52"/>
<comment type="caution">
    <text evidence="3">The sequence shown here is derived from an EMBL/GenBank/DDBJ whole genome shotgun (WGS) entry which is preliminary data.</text>
</comment>
<keyword evidence="4" id="KW-1185">Reference proteome</keyword>
<dbReference type="OrthoDB" id="6597267at2759"/>
<feature type="transmembrane region" description="Helical" evidence="2">
    <location>
        <begin position="224"/>
        <end position="246"/>
    </location>
</feature>
<proteinExistence type="predicted"/>
<keyword evidence="2" id="KW-1133">Transmembrane helix</keyword>
<protein>
    <submittedName>
        <fullName evidence="3">Uncharacterized protein</fullName>
    </submittedName>
</protein>
<dbReference type="InParanoid" id="A0A482WS52"/>
<dbReference type="EMBL" id="QKKF02027131">
    <property type="protein sequence ID" value="RZF36096.1"/>
    <property type="molecule type" value="Genomic_DNA"/>
</dbReference>
<evidence type="ECO:0000256" key="1">
    <source>
        <dbReference type="SAM" id="MobiDB-lite"/>
    </source>
</evidence>
<reference evidence="3 4" key="1">
    <citation type="journal article" date="2017" name="Gigascience">
        <title>Genome sequence of the small brown planthopper, Laodelphax striatellus.</title>
        <authorList>
            <person name="Zhu J."/>
            <person name="Jiang F."/>
            <person name="Wang X."/>
            <person name="Yang P."/>
            <person name="Bao Y."/>
            <person name="Zhao W."/>
            <person name="Wang W."/>
            <person name="Lu H."/>
            <person name="Wang Q."/>
            <person name="Cui N."/>
            <person name="Li J."/>
            <person name="Chen X."/>
            <person name="Luo L."/>
            <person name="Yu J."/>
            <person name="Kang L."/>
            <person name="Cui F."/>
        </authorList>
    </citation>
    <scope>NUCLEOTIDE SEQUENCE [LARGE SCALE GENOMIC DNA]</scope>
    <source>
        <strain evidence="3">Lst14</strain>
    </source>
</reference>